<comment type="caution">
    <text evidence="1">The sequence shown here is derived from an EMBL/GenBank/DDBJ whole genome shotgun (WGS) entry which is preliminary data.</text>
</comment>
<gene>
    <name evidence="1" type="ORF">M8818_004164</name>
</gene>
<name>A0ACC3SGV8_9PEZI</name>
<proteinExistence type="predicted"/>
<reference evidence="1" key="1">
    <citation type="submission" date="2024-02" db="EMBL/GenBank/DDBJ databases">
        <title>Metagenome Assembled Genome of Zalaria obscura JY119.</title>
        <authorList>
            <person name="Vighnesh L."/>
            <person name="Jagadeeshwari U."/>
            <person name="Venkata Ramana C."/>
            <person name="Sasikala C."/>
        </authorList>
    </citation>
    <scope>NUCLEOTIDE SEQUENCE</scope>
    <source>
        <strain evidence="1">JY119</strain>
    </source>
</reference>
<evidence type="ECO:0000313" key="2">
    <source>
        <dbReference type="Proteomes" id="UP001320706"/>
    </source>
</evidence>
<protein>
    <submittedName>
        <fullName evidence="1">Uncharacterized protein</fullName>
    </submittedName>
</protein>
<organism evidence="1 2">
    <name type="scientific">Zalaria obscura</name>
    <dbReference type="NCBI Taxonomy" id="2024903"/>
    <lineage>
        <taxon>Eukaryota</taxon>
        <taxon>Fungi</taxon>
        <taxon>Dikarya</taxon>
        <taxon>Ascomycota</taxon>
        <taxon>Pezizomycotina</taxon>
        <taxon>Dothideomycetes</taxon>
        <taxon>Dothideomycetidae</taxon>
        <taxon>Dothideales</taxon>
        <taxon>Zalariaceae</taxon>
        <taxon>Zalaria</taxon>
    </lineage>
</organism>
<evidence type="ECO:0000313" key="1">
    <source>
        <dbReference type="EMBL" id="KAK8207911.1"/>
    </source>
</evidence>
<dbReference type="Proteomes" id="UP001320706">
    <property type="component" value="Unassembled WGS sequence"/>
</dbReference>
<accession>A0ACC3SGV8</accession>
<keyword evidence="2" id="KW-1185">Reference proteome</keyword>
<dbReference type="EMBL" id="JAMKPW020000020">
    <property type="protein sequence ID" value="KAK8207911.1"/>
    <property type="molecule type" value="Genomic_DNA"/>
</dbReference>
<sequence length="825" mass="92754">MHYPQRLVAIVSSLAVFVTLALFLISSWPFSSQASPAPAKEATFTAAKTNLWVELTDSEATQVYSFLYDEARNLNLTKDPRNGYDNYVMYTELLRPNKTDVLPYLSDEAAPPPRYARVALSQTVNGEAYIMYYAVGPLPISDKTTMQPLDYCYNAGRNWVKNPVPSFMEFQEWGLKLSANVSDITLQLLGAAANPADADDPEGLLVSTRPVWIEDGTIIHWMQLYRPGIKSNARSILPQGLYVKLNTSSTNSGEWKTLEWYYNGIFYETTDDLRAAIKQPDFELLPMNLDGPWTDMEDFEASPPGRELPPPVMVQPQGARYRLDKDARFVSWMGFEFYVSTSQSTGVSLFDIKFKGDSVIYELGMQEAMAHYAGDDPTQGGQEFLDTFFGMGKMMFELVPGYDCPAYADFLSMNYHETKSQTTPNSICIFEYTADHALQRHTSRLHLSISKSTNLIVRFVSTVGNYDYTIDYLFFLDGTIEVKVRASGFIFAAFYPPQGPKSEGRYGYRIHDAISSSMHDHVINFKADFDIAGVANDFQRLGIEPMTTSYSWDKPEVPQRNTMHLVEYPLEKESGIDWPKNSGQMYLIYHADKLNAWGERRGYRITPGTGMGSPPHLTILNSTTLGNAARWAEKDLWVLRRKDTEQKAADPLNFISPLDPIVDFAKMADRETLLTSEDKDYDGDLVVYFNLGAHHVAHTGDIPNTLMHTSASSVMFVPHNFNDRDPSRETVNGVRLNLDGKNGPGWIAPKSGETGDLRSRVVSEKEKRGDVGTSKTKIRYFGATYDEGVTLDKEALEPGLKGYDSRENRVSDLSWNAALFGPARD</sequence>